<accession>A0A6N8DR54</accession>
<name>A0A6N8DR54_RHOAC</name>
<evidence type="ECO:0000313" key="1">
    <source>
        <dbReference type="EMBL" id="MTV33050.1"/>
    </source>
</evidence>
<gene>
    <name evidence="1" type="ORF">GJ654_18885</name>
</gene>
<protein>
    <submittedName>
        <fullName evidence="1">Uncharacterized protein</fullName>
    </submittedName>
</protein>
<dbReference type="EMBL" id="WNKS01000025">
    <property type="protein sequence ID" value="MTV33050.1"/>
    <property type="molecule type" value="Genomic_DNA"/>
</dbReference>
<evidence type="ECO:0000313" key="2">
    <source>
        <dbReference type="Proteomes" id="UP000439113"/>
    </source>
</evidence>
<reference evidence="1 2" key="1">
    <citation type="submission" date="2019-11" db="EMBL/GenBank/DDBJ databases">
        <title>Whole-genome sequence of a Rhodoblastus acidophilus DSM 142.</title>
        <authorList>
            <person name="Kyndt J.A."/>
            <person name="Meyer T.E."/>
        </authorList>
    </citation>
    <scope>NUCLEOTIDE SEQUENCE [LARGE SCALE GENOMIC DNA]</scope>
    <source>
        <strain evidence="1 2">DSM 142</strain>
    </source>
</reference>
<organism evidence="1 2">
    <name type="scientific">Rhodoblastus acidophilus</name>
    <name type="common">Rhodopseudomonas acidophila</name>
    <dbReference type="NCBI Taxonomy" id="1074"/>
    <lineage>
        <taxon>Bacteria</taxon>
        <taxon>Pseudomonadati</taxon>
        <taxon>Pseudomonadota</taxon>
        <taxon>Alphaproteobacteria</taxon>
        <taxon>Hyphomicrobiales</taxon>
        <taxon>Rhodoblastaceae</taxon>
        <taxon>Rhodoblastus</taxon>
    </lineage>
</organism>
<comment type="caution">
    <text evidence="1">The sequence shown here is derived from an EMBL/GenBank/DDBJ whole genome shotgun (WGS) entry which is preliminary data.</text>
</comment>
<dbReference type="Proteomes" id="UP000439113">
    <property type="component" value="Unassembled WGS sequence"/>
</dbReference>
<dbReference type="AlphaFoldDB" id="A0A6N8DR54"/>
<dbReference type="RefSeq" id="WP_155447731.1">
    <property type="nucleotide sequence ID" value="NZ_JAOQNR010000024.1"/>
</dbReference>
<sequence>MTNILDLWPYQISDAVGPAEDWIAAFSYTNGAAPCDLSGIAFSLTLSSAAHTPLTLGTSTGELQIVQSEGSSVSDTLLIAASAQTLTPLAAGENYSIVCKATADGHTRNVLLGRLYVRPAPQ</sequence>
<proteinExistence type="predicted"/>